<keyword evidence="2" id="KW-1185">Reference proteome</keyword>
<evidence type="ECO:0000313" key="1">
    <source>
        <dbReference type="EMBL" id="KAI3808041.1"/>
    </source>
</evidence>
<name>A0ACB9IJR8_9ASTR</name>
<comment type="caution">
    <text evidence="1">The sequence shown here is derived from an EMBL/GenBank/DDBJ whole genome shotgun (WGS) entry which is preliminary data.</text>
</comment>
<protein>
    <submittedName>
        <fullName evidence="1">Uncharacterized protein</fullName>
    </submittedName>
</protein>
<gene>
    <name evidence="1" type="ORF">L1987_23982</name>
</gene>
<dbReference type="EMBL" id="CM042025">
    <property type="protein sequence ID" value="KAI3808041.1"/>
    <property type="molecule type" value="Genomic_DNA"/>
</dbReference>
<organism evidence="1 2">
    <name type="scientific">Smallanthus sonchifolius</name>
    <dbReference type="NCBI Taxonomy" id="185202"/>
    <lineage>
        <taxon>Eukaryota</taxon>
        <taxon>Viridiplantae</taxon>
        <taxon>Streptophyta</taxon>
        <taxon>Embryophyta</taxon>
        <taxon>Tracheophyta</taxon>
        <taxon>Spermatophyta</taxon>
        <taxon>Magnoliopsida</taxon>
        <taxon>eudicotyledons</taxon>
        <taxon>Gunneridae</taxon>
        <taxon>Pentapetalae</taxon>
        <taxon>asterids</taxon>
        <taxon>campanulids</taxon>
        <taxon>Asterales</taxon>
        <taxon>Asteraceae</taxon>
        <taxon>Asteroideae</taxon>
        <taxon>Heliantheae alliance</taxon>
        <taxon>Millerieae</taxon>
        <taxon>Smallanthus</taxon>
    </lineage>
</organism>
<dbReference type="Proteomes" id="UP001056120">
    <property type="component" value="Linkage Group LG08"/>
</dbReference>
<evidence type="ECO:0000313" key="2">
    <source>
        <dbReference type="Proteomes" id="UP001056120"/>
    </source>
</evidence>
<sequence length="314" mass="35144">MYVTWCFTSNLLGSLDGMIFLSNFLRQLWALLLQQSSISRYLSRASSGSSSSDDNNDDAHDAVDVSSSSSSSDDAARQGEKESKTEEIFYHNSNEDSLAHNARQSSPLGEVILSPNASPAKTIDKGKKIIEDSEIDTSKSKPTLSKEMEEELSLKTIEAILIQDEIEAQVERYEVIAKKAVDSLRSILSKELEKKKEDVENILSVPRHFARVYLRRKLPKDGASIPPVSTPVDSSQAESSKVHSEKFVQPEAPKVQSTPESIQKETEIPKTTPRKKSIPKRVIKKHMEVVVPDKEKYKKLYENVGVTEFSERDT</sequence>
<reference evidence="1 2" key="2">
    <citation type="journal article" date="2022" name="Mol. Ecol. Resour.">
        <title>The genomes of chicory, endive, great burdock and yacon provide insights into Asteraceae paleo-polyploidization history and plant inulin production.</title>
        <authorList>
            <person name="Fan W."/>
            <person name="Wang S."/>
            <person name="Wang H."/>
            <person name="Wang A."/>
            <person name="Jiang F."/>
            <person name="Liu H."/>
            <person name="Zhao H."/>
            <person name="Xu D."/>
            <person name="Zhang Y."/>
        </authorList>
    </citation>
    <scope>NUCLEOTIDE SEQUENCE [LARGE SCALE GENOMIC DNA]</scope>
    <source>
        <strain evidence="2">cv. Yunnan</strain>
        <tissue evidence="1">Leaves</tissue>
    </source>
</reference>
<proteinExistence type="predicted"/>
<reference evidence="2" key="1">
    <citation type="journal article" date="2022" name="Mol. Ecol. Resour.">
        <title>The genomes of chicory, endive, great burdock and yacon provide insights into Asteraceae palaeo-polyploidization history and plant inulin production.</title>
        <authorList>
            <person name="Fan W."/>
            <person name="Wang S."/>
            <person name="Wang H."/>
            <person name="Wang A."/>
            <person name="Jiang F."/>
            <person name="Liu H."/>
            <person name="Zhao H."/>
            <person name="Xu D."/>
            <person name="Zhang Y."/>
        </authorList>
    </citation>
    <scope>NUCLEOTIDE SEQUENCE [LARGE SCALE GENOMIC DNA]</scope>
    <source>
        <strain evidence="2">cv. Yunnan</strain>
    </source>
</reference>
<accession>A0ACB9IJR8</accession>